<dbReference type="AlphaFoldDB" id="A0A5E4AXB7"/>
<feature type="non-terminal residue" evidence="2">
    <location>
        <position position="109"/>
    </location>
</feature>
<feature type="region of interest" description="Disordered" evidence="1">
    <location>
        <begin position="71"/>
        <end position="96"/>
    </location>
</feature>
<comment type="caution">
    <text evidence="2">The sequence shown here is derived from an EMBL/GenBank/DDBJ whole genome shotgun (WGS) entry which is preliminary data.</text>
</comment>
<sequence>AEPKGTLCPHPARAPAGESSRRRRRAQRDPAGPAPSTAAHSALPGASPGSPASHFYRTGFLSTHFTIRFQVDPNLPRAPSPGSTPPPPPPPKLWLAGNLSQSLSLEVAP</sequence>
<accession>A0A5E4AXB7</accession>
<proteinExistence type="predicted"/>
<evidence type="ECO:0000313" key="2">
    <source>
        <dbReference type="EMBL" id="VTJ62047.1"/>
    </source>
</evidence>
<dbReference type="Proteomes" id="UP000335636">
    <property type="component" value="Unassembled WGS sequence"/>
</dbReference>
<keyword evidence="3" id="KW-1185">Reference proteome</keyword>
<feature type="compositionally biased region" description="Pro residues" evidence="1">
    <location>
        <begin position="76"/>
        <end position="92"/>
    </location>
</feature>
<evidence type="ECO:0000313" key="3">
    <source>
        <dbReference type="Proteomes" id="UP000335636"/>
    </source>
</evidence>
<organism evidence="2 3">
    <name type="scientific">Marmota monax</name>
    <name type="common">Woodchuck</name>
    <dbReference type="NCBI Taxonomy" id="9995"/>
    <lineage>
        <taxon>Eukaryota</taxon>
        <taxon>Metazoa</taxon>
        <taxon>Chordata</taxon>
        <taxon>Craniata</taxon>
        <taxon>Vertebrata</taxon>
        <taxon>Euteleostomi</taxon>
        <taxon>Mammalia</taxon>
        <taxon>Eutheria</taxon>
        <taxon>Euarchontoglires</taxon>
        <taxon>Glires</taxon>
        <taxon>Rodentia</taxon>
        <taxon>Sciuromorpha</taxon>
        <taxon>Sciuridae</taxon>
        <taxon>Xerinae</taxon>
        <taxon>Marmotini</taxon>
        <taxon>Marmota</taxon>
    </lineage>
</organism>
<protein>
    <submittedName>
        <fullName evidence="2">Uncharacterized protein</fullName>
    </submittedName>
</protein>
<gene>
    <name evidence="2" type="ORF">MONAX_5E000649</name>
</gene>
<reference evidence="2" key="1">
    <citation type="submission" date="2019-04" db="EMBL/GenBank/DDBJ databases">
        <authorList>
            <person name="Alioto T."/>
            <person name="Alioto T."/>
        </authorList>
    </citation>
    <scope>NUCLEOTIDE SEQUENCE [LARGE SCALE GENOMIC DNA]</scope>
</reference>
<evidence type="ECO:0000256" key="1">
    <source>
        <dbReference type="SAM" id="MobiDB-lite"/>
    </source>
</evidence>
<feature type="region of interest" description="Disordered" evidence="1">
    <location>
        <begin position="1"/>
        <end position="54"/>
    </location>
</feature>
<dbReference type="EMBL" id="CABDUW010000188">
    <property type="protein sequence ID" value="VTJ62047.1"/>
    <property type="molecule type" value="Genomic_DNA"/>
</dbReference>
<name>A0A5E4AXB7_MARMO</name>
<feature type="non-terminal residue" evidence="2">
    <location>
        <position position="1"/>
    </location>
</feature>